<name>A0ABU9DQR1_9BACL</name>
<dbReference type="Proteomes" id="UP001469365">
    <property type="component" value="Unassembled WGS sequence"/>
</dbReference>
<gene>
    <name evidence="4" type="ORF">WMW72_21180</name>
</gene>
<protein>
    <submittedName>
        <fullName evidence="4">Gfo/Idh/MocA family oxidoreductase</fullName>
    </submittedName>
</protein>
<accession>A0ABU9DQR1</accession>
<reference evidence="4 5" key="1">
    <citation type="submission" date="2024-04" db="EMBL/GenBank/DDBJ databases">
        <title>draft genome sequnece of Paenibacillus filicis.</title>
        <authorList>
            <person name="Kim D.-U."/>
        </authorList>
    </citation>
    <scope>NUCLEOTIDE SEQUENCE [LARGE SCALE GENOMIC DNA]</scope>
    <source>
        <strain evidence="4 5">KACC14197</strain>
    </source>
</reference>
<evidence type="ECO:0000259" key="2">
    <source>
        <dbReference type="Pfam" id="PF01408"/>
    </source>
</evidence>
<dbReference type="PANTHER" id="PTHR43818:SF11">
    <property type="entry name" value="BCDNA.GH03377"/>
    <property type="match status" value="1"/>
</dbReference>
<dbReference type="InterPro" id="IPR050463">
    <property type="entry name" value="Gfo/Idh/MocA_oxidrdct_glycsds"/>
</dbReference>
<dbReference type="InterPro" id="IPR000683">
    <property type="entry name" value="Gfo/Idh/MocA-like_OxRdtase_N"/>
</dbReference>
<organism evidence="4 5">
    <name type="scientific">Paenibacillus filicis</name>
    <dbReference type="NCBI Taxonomy" id="669464"/>
    <lineage>
        <taxon>Bacteria</taxon>
        <taxon>Bacillati</taxon>
        <taxon>Bacillota</taxon>
        <taxon>Bacilli</taxon>
        <taxon>Bacillales</taxon>
        <taxon>Paenibacillaceae</taxon>
        <taxon>Paenibacillus</taxon>
    </lineage>
</organism>
<dbReference type="Gene3D" id="3.40.50.720">
    <property type="entry name" value="NAD(P)-binding Rossmann-like Domain"/>
    <property type="match status" value="1"/>
</dbReference>
<sequence>MMTNAGNKVRFGIIGCGNVTEIKSGPGLQKADGSELVAVMRRNGELAEDYARRHGVGRWYTDAQALIDDPEVDVVYIATPPGSHLAYTLAAAKAGKPVYVEKPMALNEVECEQMIQACREAQVPLYVAYYRRGLPRFLKVKELLEAGAIGEVRFVSTYQTQTSPQLRNGEVPWRLQPEQSGGGLFFDLASHTLDVLDFLFGPITEAKGIAVNQEGRFPGVEDTVTGTYRFESGVQGSGTWCFSAYAHEDRNEIVGSKGKLVFSTFGHEPIRLETADGVQIFPFEAPAHIQQPLIQTMVNELRGTGSCASTGDSAMRTSRVMDELTRGFYTQD</sequence>
<feature type="domain" description="Gfo/Idh/MocA-like oxidoreductase N-terminal" evidence="2">
    <location>
        <begin position="9"/>
        <end position="129"/>
    </location>
</feature>
<dbReference type="Pfam" id="PF22725">
    <property type="entry name" value="GFO_IDH_MocA_C3"/>
    <property type="match status" value="1"/>
</dbReference>
<comment type="caution">
    <text evidence="4">The sequence shown here is derived from an EMBL/GenBank/DDBJ whole genome shotgun (WGS) entry which is preliminary data.</text>
</comment>
<dbReference type="SUPFAM" id="SSF55347">
    <property type="entry name" value="Glyceraldehyde-3-phosphate dehydrogenase-like, C-terminal domain"/>
    <property type="match status" value="1"/>
</dbReference>
<evidence type="ECO:0000256" key="1">
    <source>
        <dbReference type="ARBA" id="ARBA00023002"/>
    </source>
</evidence>
<dbReference type="InterPro" id="IPR036291">
    <property type="entry name" value="NAD(P)-bd_dom_sf"/>
</dbReference>
<dbReference type="SUPFAM" id="SSF51735">
    <property type="entry name" value="NAD(P)-binding Rossmann-fold domains"/>
    <property type="match status" value="1"/>
</dbReference>
<evidence type="ECO:0000259" key="3">
    <source>
        <dbReference type="Pfam" id="PF22725"/>
    </source>
</evidence>
<dbReference type="InterPro" id="IPR055170">
    <property type="entry name" value="GFO_IDH_MocA-like_dom"/>
</dbReference>
<feature type="domain" description="GFO/IDH/MocA-like oxidoreductase" evidence="3">
    <location>
        <begin position="137"/>
        <end position="260"/>
    </location>
</feature>
<evidence type="ECO:0000313" key="5">
    <source>
        <dbReference type="Proteomes" id="UP001469365"/>
    </source>
</evidence>
<dbReference type="RefSeq" id="WP_341417562.1">
    <property type="nucleotide sequence ID" value="NZ_JBBPCC010000014.1"/>
</dbReference>
<keyword evidence="1" id="KW-0560">Oxidoreductase</keyword>
<evidence type="ECO:0000313" key="4">
    <source>
        <dbReference type="EMBL" id="MEK8130425.1"/>
    </source>
</evidence>
<keyword evidence="5" id="KW-1185">Reference proteome</keyword>
<dbReference type="Gene3D" id="3.30.360.10">
    <property type="entry name" value="Dihydrodipicolinate Reductase, domain 2"/>
    <property type="match status" value="1"/>
</dbReference>
<dbReference type="EMBL" id="JBBPCC010000014">
    <property type="protein sequence ID" value="MEK8130425.1"/>
    <property type="molecule type" value="Genomic_DNA"/>
</dbReference>
<dbReference type="Pfam" id="PF01408">
    <property type="entry name" value="GFO_IDH_MocA"/>
    <property type="match status" value="1"/>
</dbReference>
<proteinExistence type="predicted"/>
<dbReference type="PANTHER" id="PTHR43818">
    <property type="entry name" value="BCDNA.GH03377"/>
    <property type="match status" value="1"/>
</dbReference>